<accession>A0A814WQ66</accession>
<dbReference type="EMBL" id="CAJOBB010005847">
    <property type="protein sequence ID" value="CAF4142575.1"/>
    <property type="molecule type" value="Genomic_DNA"/>
</dbReference>
<name>A0A814WQ66_9BILA</name>
<feature type="chain" id="PRO_5036226362" evidence="1">
    <location>
        <begin position="19"/>
        <end position="175"/>
    </location>
</feature>
<protein>
    <submittedName>
        <fullName evidence="2">Uncharacterized protein</fullName>
    </submittedName>
</protein>
<evidence type="ECO:0000256" key="1">
    <source>
        <dbReference type="SAM" id="SignalP"/>
    </source>
</evidence>
<comment type="caution">
    <text evidence="2">The sequence shown here is derived from an EMBL/GenBank/DDBJ whole genome shotgun (WGS) entry which is preliminary data.</text>
</comment>
<evidence type="ECO:0000313" key="2">
    <source>
        <dbReference type="EMBL" id="CAF1205297.1"/>
    </source>
</evidence>
<evidence type="ECO:0000313" key="3">
    <source>
        <dbReference type="EMBL" id="CAF4142575.1"/>
    </source>
</evidence>
<sequence>MLKSIVCFCFFALVATNAVQLELNDKIRHFLAEVKSSDLPESVRLSLSRNQGRAAGEATHWCCINEQPIQSVTGTKVEHGTKVVMTKVIVGYVDCGFMGTMKCPHHVMQSRVEIYTYIQTFQVPHFSACKSEEIKCCSGYMNVAGNCHSTAELVENQELIQFLHGLGLLFGGVGK</sequence>
<reference evidence="2" key="1">
    <citation type="submission" date="2021-02" db="EMBL/GenBank/DDBJ databases">
        <authorList>
            <person name="Nowell W R."/>
        </authorList>
    </citation>
    <scope>NUCLEOTIDE SEQUENCE</scope>
</reference>
<gene>
    <name evidence="2" type="ORF">IZO911_LOCUS28857</name>
    <name evidence="3" type="ORF">KXQ929_LOCUS36788</name>
</gene>
<organism evidence="2 4">
    <name type="scientific">Adineta steineri</name>
    <dbReference type="NCBI Taxonomy" id="433720"/>
    <lineage>
        <taxon>Eukaryota</taxon>
        <taxon>Metazoa</taxon>
        <taxon>Spiralia</taxon>
        <taxon>Gnathifera</taxon>
        <taxon>Rotifera</taxon>
        <taxon>Eurotatoria</taxon>
        <taxon>Bdelloidea</taxon>
        <taxon>Adinetida</taxon>
        <taxon>Adinetidae</taxon>
        <taxon>Adineta</taxon>
    </lineage>
</organism>
<proteinExistence type="predicted"/>
<dbReference type="Proteomes" id="UP000663860">
    <property type="component" value="Unassembled WGS sequence"/>
</dbReference>
<keyword evidence="1" id="KW-0732">Signal</keyword>
<dbReference type="Proteomes" id="UP000663868">
    <property type="component" value="Unassembled WGS sequence"/>
</dbReference>
<feature type="signal peptide" evidence="1">
    <location>
        <begin position="1"/>
        <end position="18"/>
    </location>
</feature>
<dbReference type="AlphaFoldDB" id="A0A814WQ66"/>
<evidence type="ECO:0000313" key="4">
    <source>
        <dbReference type="Proteomes" id="UP000663860"/>
    </source>
</evidence>
<dbReference type="EMBL" id="CAJNOE010000416">
    <property type="protein sequence ID" value="CAF1205297.1"/>
    <property type="molecule type" value="Genomic_DNA"/>
</dbReference>